<dbReference type="PANTHER" id="PTHR45992:SF11">
    <property type="entry name" value="ALPHA-TYPE PROTEIN KINASE DOMAIN-CONTAINING PROTEIN"/>
    <property type="match status" value="1"/>
</dbReference>
<evidence type="ECO:0000313" key="8">
    <source>
        <dbReference type="EMBL" id="CAE0457754.1"/>
    </source>
</evidence>
<sequence length="132" mass="15266">MQNLDLGMLEEGDEEEESDNDSEDETIEVERRAPTIIFSPSEVAQAFSHFSYWATGRKRLVCDIQGVFCEEVNKLRLSDPVIHYYNSKKDGRKMVHGRTDRGRKGFAMFFETHDCSRLCRLVTKGFKRPARA</sequence>
<feature type="region of interest" description="Disordered" evidence="6">
    <location>
        <begin position="1"/>
        <end position="27"/>
    </location>
</feature>
<dbReference type="AlphaFoldDB" id="A0A7S3PWP2"/>
<dbReference type="InterPro" id="IPR011009">
    <property type="entry name" value="Kinase-like_dom_sf"/>
</dbReference>
<reference evidence="8" key="1">
    <citation type="submission" date="2021-01" db="EMBL/GenBank/DDBJ databases">
        <authorList>
            <person name="Corre E."/>
            <person name="Pelletier E."/>
            <person name="Niang G."/>
            <person name="Scheremetjew M."/>
            <person name="Finn R."/>
            <person name="Kale V."/>
            <person name="Holt S."/>
            <person name="Cochrane G."/>
            <person name="Meng A."/>
            <person name="Brown T."/>
            <person name="Cohen L."/>
        </authorList>
    </citation>
    <scope>NUCLEOTIDE SEQUENCE</scope>
    <source>
        <strain evidence="8">MM31A-1</strain>
    </source>
</reference>
<evidence type="ECO:0000256" key="2">
    <source>
        <dbReference type="ARBA" id="ARBA00022679"/>
    </source>
</evidence>
<keyword evidence="3" id="KW-0547">Nucleotide-binding</keyword>
<dbReference type="Gene3D" id="3.20.200.10">
    <property type="entry name" value="MHCK/EF2 kinase"/>
    <property type="match status" value="1"/>
</dbReference>
<evidence type="ECO:0000256" key="6">
    <source>
        <dbReference type="SAM" id="MobiDB-lite"/>
    </source>
</evidence>
<evidence type="ECO:0000259" key="7">
    <source>
        <dbReference type="PROSITE" id="PS51158"/>
    </source>
</evidence>
<evidence type="ECO:0000256" key="4">
    <source>
        <dbReference type="ARBA" id="ARBA00022777"/>
    </source>
</evidence>
<evidence type="ECO:0000256" key="5">
    <source>
        <dbReference type="ARBA" id="ARBA00022840"/>
    </source>
</evidence>
<feature type="compositionally biased region" description="Acidic residues" evidence="6">
    <location>
        <begin position="8"/>
        <end position="27"/>
    </location>
</feature>
<dbReference type="InterPro" id="IPR051852">
    <property type="entry name" value="Alpha-type_PK"/>
</dbReference>
<accession>A0A7S3PWP2</accession>
<dbReference type="PANTHER" id="PTHR45992">
    <property type="entry name" value="EUKARYOTIC ELONGATION FACTOR 2 KINASE-RELATED"/>
    <property type="match status" value="1"/>
</dbReference>
<evidence type="ECO:0000256" key="1">
    <source>
        <dbReference type="ARBA" id="ARBA00022527"/>
    </source>
</evidence>
<keyword evidence="4" id="KW-0418">Kinase</keyword>
<evidence type="ECO:0000256" key="3">
    <source>
        <dbReference type="ARBA" id="ARBA00022741"/>
    </source>
</evidence>
<gene>
    <name evidence="8" type="ORF">CDEB00056_LOCUS2595</name>
</gene>
<keyword evidence="2" id="KW-0808">Transferase</keyword>
<dbReference type="EMBL" id="HBIO01003772">
    <property type="protein sequence ID" value="CAE0457754.1"/>
    <property type="molecule type" value="Transcribed_RNA"/>
</dbReference>
<keyword evidence="1" id="KW-0723">Serine/threonine-protein kinase</keyword>
<dbReference type="Pfam" id="PF02816">
    <property type="entry name" value="Alpha_kinase"/>
    <property type="match status" value="1"/>
</dbReference>
<protein>
    <recommendedName>
        <fullName evidence="7">Alpha-type protein kinase domain-containing protein</fullName>
    </recommendedName>
</protein>
<keyword evidence="5" id="KW-0067">ATP-binding</keyword>
<dbReference type="GO" id="GO:0005524">
    <property type="term" value="F:ATP binding"/>
    <property type="evidence" value="ECO:0007669"/>
    <property type="project" value="UniProtKB-KW"/>
</dbReference>
<dbReference type="GO" id="GO:0004674">
    <property type="term" value="F:protein serine/threonine kinase activity"/>
    <property type="evidence" value="ECO:0007669"/>
    <property type="project" value="UniProtKB-KW"/>
</dbReference>
<dbReference type="SUPFAM" id="SSF56112">
    <property type="entry name" value="Protein kinase-like (PK-like)"/>
    <property type="match status" value="1"/>
</dbReference>
<organism evidence="8">
    <name type="scientific">Chaetoceros debilis</name>
    <dbReference type="NCBI Taxonomy" id="122233"/>
    <lineage>
        <taxon>Eukaryota</taxon>
        <taxon>Sar</taxon>
        <taxon>Stramenopiles</taxon>
        <taxon>Ochrophyta</taxon>
        <taxon>Bacillariophyta</taxon>
        <taxon>Coscinodiscophyceae</taxon>
        <taxon>Chaetocerotophycidae</taxon>
        <taxon>Chaetocerotales</taxon>
        <taxon>Chaetocerotaceae</taxon>
        <taxon>Chaetoceros</taxon>
    </lineage>
</organism>
<feature type="domain" description="Alpha-type protein kinase" evidence="7">
    <location>
        <begin position="1"/>
        <end position="129"/>
    </location>
</feature>
<dbReference type="InterPro" id="IPR004166">
    <property type="entry name" value="a-kinase_dom"/>
</dbReference>
<proteinExistence type="predicted"/>
<dbReference type="PROSITE" id="PS51158">
    <property type="entry name" value="ALPHA_KINASE"/>
    <property type="match status" value="1"/>
</dbReference>
<name>A0A7S3PWP2_9STRA</name>